<comment type="caution">
    <text evidence="1">The sequence shown here is derived from an EMBL/GenBank/DDBJ whole genome shotgun (WGS) entry which is preliminary data.</text>
</comment>
<evidence type="ECO:0000313" key="2">
    <source>
        <dbReference type="Proteomes" id="UP000546244"/>
    </source>
</evidence>
<gene>
    <name evidence="1" type="ORF">HBP98_16805</name>
</gene>
<accession>A0A7X1A9P5</accession>
<dbReference type="Gene3D" id="1.10.10.60">
    <property type="entry name" value="Homeodomain-like"/>
    <property type="match status" value="1"/>
</dbReference>
<dbReference type="EMBL" id="JAARMV010000008">
    <property type="protein sequence ID" value="MBC2373673.1"/>
    <property type="molecule type" value="Genomic_DNA"/>
</dbReference>
<dbReference type="Proteomes" id="UP000546244">
    <property type="component" value="Unassembled WGS sequence"/>
</dbReference>
<proteinExistence type="predicted"/>
<protein>
    <submittedName>
        <fullName evidence="1">Uncharacterized protein</fullName>
    </submittedName>
</protein>
<dbReference type="AlphaFoldDB" id="A0A7X1A9P5"/>
<reference evidence="1 2" key="1">
    <citation type="submission" date="2020-03" db="EMBL/GenBank/DDBJ databases">
        <title>Soil Listeria distribution.</title>
        <authorList>
            <person name="Liao J."/>
            <person name="Wiedmann M."/>
        </authorList>
    </citation>
    <scope>NUCLEOTIDE SEQUENCE [LARGE SCALE GENOMIC DNA]</scope>
    <source>
        <strain evidence="1 2">FSL L7-1850</strain>
    </source>
</reference>
<name>A0A7X1A9P5_9LIST</name>
<organism evidence="1 2">
    <name type="scientific">Listeria booriae</name>
    <dbReference type="NCBI Taxonomy" id="1552123"/>
    <lineage>
        <taxon>Bacteria</taxon>
        <taxon>Bacillati</taxon>
        <taxon>Bacillota</taxon>
        <taxon>Bacilli</taxon>
        <taxon>Bacillales</taxon>
        <taxon>Listeriaceae</taxon>
        <taxon>Listeria</taxon>
    </lineage>
</organism>
<sequence>MSDTFVGTRVGNLVVVEATEEREHESIVYRCKCDCGNHIKRSRRHLNAALKAGAMSNCGCNYHNRQQLIGHKFGLLTILAWAEEAEVPSYICACDCGKTGVIVPLSRIKGSKNPSCGCYTKIVKEANFSRDITGKRYGNLVAIQPLEKRNWRYRVWLCQCDCGNTREATVGELNSGNTKSCGLDCEIRRKERFKYRATAADPEHRSKYFKIRELLLNHTPVSQIKRKLHVGESPVQHIKNELIAEGLLQLDKLLK</sequence>
<evidence type="ECO:0000313" key="1">
    <source>
        <dbReference type="EMBL" id="MBC2373673.1"/>
    </source>
</evidence>
<dbReference type="RefSeq" id="WP_185620040.1">
    <property type="nucleotide sequence ID" value="NZ_JAARMV010000008.1"/>
</dbReference>